<dbReference type="Proteomes" id="UP001207468">
    <property type="component" value="Unassembled WGS sequence"/>
</dbReference>
<evidence type="ECO:0000313" key="1">
    <source>
        <dbReference type="EMBL" id="KAI9508554.1"/>
    </source>
</evidence>
<organism evidence="1 2">
    <name type="scientific">Russula earlei</name>
    <dbReference type="NCBI Taxonomy" id="71964"/>
    <lineage>
        <taxon>Eukaryota</taxon>
        <taxon>Fungi</taxon>
        <taxon>Dikarya</taxon>
        <taxon>Basidiomycota</taxon>
        <taxon>Agaricomycotina</taxon>
        <taxon>Agaricomycetes</taxon>
        <taxon>Russulales</taxon>
        <taxon>Russulaceae</taxon>
        <taxon>Russula</taxon>
    </lineage>
</organism>
<gene>
    <name evidence="1" type="ORF">F5148DRAFT_887502</name>
</gene>
<proteinExistence type="predicted"/>
<comment type="caution">
    <text evidence="1">The sequence shown here is derived from an EMBL/GenBank/DDBJ whole genome shotgun (WGS) entry which is preliminary data.</text>
</comment>
<protein>
    <submittedName>
        <fullName evidence="1">Ribonuclease H-like protein</fullName>
    </submittedName>
</protein>
<keyword evidence="2" id="KW-1185">Reference proteome</keyword>
<name>A0ACC0UBX8_9AGAM</name>
<sequence length="202" mass="23664">MSSSFERLTYYDGPLVWIDCEMTGLDYNTDRIIEIAVIITNGNLDIVDDGLEFVIRTEKAVLDNMGEWCQQHHNSSGLTAACLESMHTTSSVQEEIVKYIKKWVPKQRTAMLAGNSVHADRVFLAREMPEIVDWLHYRIVDVSSIKELHRRWYPRRPLPDRVFKRETKHRALDDIRGSIEELKWYRENIFISPNAYAKRSFS</sequence>
<reference evidence="1" key="1">
    <citation type="submission" date="2021-03" db="EMBL/GenBank/DDBJ databases">
        <title>Evolutionary priming and transition to the ectomycorrhizal habit in an iconic lineage of mushroom-forming fungi: is preadaptation a requirement?</title>
        <authorList>
            <consortium name="DOE Joint Genome Institute"/>
            <person name="Looney B.P."/>
            <person name="Miyauchi S."/>
            <person name="Morin E."/>
            <person name="Drula E."/>
            <person name="Courty P.E."/>
            <person name="Chicoki N."/>
            <person name="Fauchery L."/>
            <person name="Kohler A."/>
            <person name="Kuo A."/>
            <person name="LaButti K."/>
            <person name="Pangilinan J."/>
            <person name="Lipzen A."/>
            <person name="Riley R."/>
            <person name="Andreopoulos W."/>
            <person name="He G."/>
            <person name="Johnson J."/>
            <person name="Barry K.W."/>
            <person name="Grigoriev I.V."/>
            <person name="Nagy L."/>
            <person name="Hibbett D."/>
            <person name="Henrissat B."/>
            <person name="Matheny P.B."/>
            <person name="Labbe J."/>
            <person name="Martin A.F."/>
        </authorList>
    </citation>
    <scope>NUCLEOTIDE SEQUENCE</scope>
    <source>
        <strain evidence="1">BPL698</strain>
    </source>
</reference>
<dbReference type="EMBL" id="JAGFNK010000087">
    <property type="protein sequence ID" value="KAI9508554.1"/>
    <property type="molecule type" value="Genomic_DNA"/>
</dbReference>
<evidence type="ECO:0000313" key="2">
    <source>
        <dbReference type="Proteomes" id="UP001207468"/>
    </source>
</evidence>
<accession>A0ACC0UBX8</accession>